<dbReference type="EMBL" id="PVSZ01000008">
    <property type="protein sequence ID" value="PRT71322.1"/>
    <property type="molecule type" value="Genomic_DNA"/>
</dbReference>
<gene>
    <name evidence="1" type="ORF">C6A27_03660</name>
</gene>
<name>A0A2T0G5I7_STRAP</name>
<proteinExistence type="predicted"/>
<dbReference type="AlphaFoldDB" id="A0A2T0G5I7"/>
<accession>A0A2T0G5I7</accession>
<dbReference type="Proteomes" id="UP000238573">
    <property type="component" value="Unassembled WGS sequence"/>
</dbReference>
<protein>
    <submittedName>
        <fullName evidence="1">Uncharacterized protein</fullName>
    </submittedName>
</protein>
<organism evidence="1 2">
    <name type="scientific">Streptococcus anginosus</name>
    <dbReference type="NCBI Taxonomy" id="1328"/>
    <lineage>
        <taxon>Bacteria</taxon>
        <taxon>Bacillati</taxon>
        <taxon>Bacillota</taxon>
        <taxon>Bacilli</taxon>
        <taxon>Lactobacillales</taxon>
        <taxon>Streptococcaceae</taxon>
        <taxon>Streptococcus</taxon>
        <taxon>Streptococcus anginosus group</taxon>
    </lineage>
</organism>
<reference evidence="1 2" key="1">
    <citation type="journal article" date="1993" name="J. Dent. Res.">
        <title>The isolation and characterization of milleri group streptococci from dental periapical abscesses.</title>
        <authorList>
            <person name="Fisher L.E."/>
            <person name="Russell R.R."/>
        </authorList>
    </citation>
    <scope>NUCLEOTIDE SEQUENCE [LARGE SCALE GENOMIC DNA]</scope>
    <source>
        <strain evidence="1 2">OUP21</strain>
    </source>
</reference>
<evidence type="ECO:0000313" key="1">
    <source>
        <dbReference type="EMBL" id="PRT71322.1"/>
    </source>
</evidence>
<comment type="caution">
    <text evidence="1">The sequence shown here is derived from an EMBL/GenBank/DDBJ whole genome shotgun (WGS) entry which is preliminary data.</text>
</comment>
<sequence>MKLYFPDVQIEKFDFDEDWLIRSTNPSTYQVLYEGLGKNKDLEMVISYQDNPELFQSLGKGELVQLPKELFLQPEEAEPCLEYECF</sequence>
<dbReference type="RefSeq" id="WP_025271722.1">
    <property type="nucleotide sequence ID" value="NZ_JAAUWB010000004.1"/>
</dbReference>
<evidence type="ECO:0000313" key="2">
    <source>
        <dbReference type="Proteomes" id="UP000238573"/>
    </source>
</evidence>